<feature type="non-terminal residue" evidence="2">
    <location>
        <position position="67"/>
    </location>
</feature>
<comment type="caution">
    <text evidence="2">The sequence shown here is derived from an EMBL/GenBank/DDBJ whole genome shotgun (WGS) entry which is preliminary data.</text>
</comment>
<feature type="region of interest" description="Disordered" evidence="1">
    <location>
        <begin position="47"/>
        <end position="67"/>
    </location>
</feature>
<keyword evidence="3" id="KW-1185">Reference proteome</keyword>
<reference evidence="2 3" key="1">
    <citation type="submission" date="2021-06" db="EMBL/GenBank/DDBJ databases">
        <authorList>
            <person name="Kallberg Y."/>
            <person name="Tangrot J."/>
            <person name="Rosling A."/>
        </authorList>
    </citation>
    <scope>NUCLEOTIDE SEQUENCE [LARGE SCALE GENOMIC DNA]</scope>
    <source>
        <strain evidence="2 3">120-4 pot B 10/14</strain>
    </source>
</reference>
<evidence type="ECO:0000313" key="2">
    <source>
        <dbReference type="EMBL" id="CAG8833667.1"/>
    </source>
</evidence>
<proteinExistence type="predicted"/>
<dbReference type="Proteomes" id="UP000789901">
    <property type="component" value="Unassembled WGS sequence"/>
</dbReference>
<name>A0ABN7WK90_GIGMA</name>
<evidence type="ECO:0000313" key="3">
    <source>
        <dbReference type="Proteomes" id="UP000789901"/>
    </source>
</evidence>
<accession>A0ABN7WK90</accession>
<organism evidence="2 3">
    <name type="scientific">Gigaspora margarita</name>
    <dbReference type="NCBI Taxonomy" id="4874"/>
    <lineage>
        <taxon>Eukaryota</taxon>
        <taxon>Fungi</taxon>
        <taxon>Fungi incertae sedis</taxon>
        <taxon>Mucoromycota</taxon>
        <taxon>Glomeromycotina</taxon>
        <taxon>Glomeromycetes</taxon>
        <taxon>Diversisporales</taxon>
        <taxon>Gigasporaceae</taxon>
        <taxon>Gigaspora</taxon>
    </lineage>
</organism>
<dbReference type="EMBL" id="CAJVQB010047865">
    <property type="protein sequence ID" value="CAG8833667.1"/>
    <property type="molecule type" value="Genomic_DNA"/>
</dbReference>
<evidence type="ECO:0000256" key="1">
    <source>
        <dbReference type="SAM" id="MobiDB-lite"/>
    </source>
</evidence>
<protein>
    <submittedName>
        <fullName evidence="2">37614_t:CDS:1</fullName>
    </submittedName>
</protein>
<sequence length="67" mass="7894">MTTKDLSTLDKKLLRNFRNTMNKLNNNLCNTYNEQFPSIELFQGKGHRCNREKNTPKKFSAENNMDP</sequence>
<gene>
    <name evidence="2" type="ORF">GMARGA_LOCUS31667</name>
</gene>